<feature type="compositionally biased region" description="Basic and acidic residues" evidence="1">
    <location>
        <begin position="1"/>
        <end position="10"/>
    </location>
</feature>
<protein>
    <recommendedName>
        <fullName evidence="2">BRCT domain-containing protein</fullName>
    </recommendedName>
</protein>
<evidence type="ECO:0000313" key="3">
    <source>
        <dbReference type="EMBL" id="KAH7952028.1"/>
    </source>
</evidence>
<feature type="compositionally biased region" description="Acidic residues" evidence="1">
    <location>
        <begin position="23"/>
        <end position="46"/>
    </location>
</feature>
<feature type="compositionally biased region" description="Basic and acidic residues" evidence="1">
    <location>
        <begin position="56"/>
        <end position="68"/>
    </location>
</feature>
<reference evidence="3" key="2">
    <citation type="submission" date="2021-09" db="EMBL/GenBank/DDBJ databases">
        <authorList>
            <person name="Jia N."/>
            <person name="Wang J."/>
            <person name="Shi W."/>
            <person name="Du L."/>
            <person name="Sun Y."/>
            <person name="Zhan W."/>
            <person name="Jiang J."/>
            <person name="Wang Q."/>
            <person name="Zhang B."/>
            <person name="Ji P."/>
            <person name="Sakyi L.B."/>
            <person name="Cui X."/>
            <person name="Yuan T."/>
            <person name="Jiang B."/>
            <person name="Yang W."/>
            <person name="Lam T.T.-Y."/>
            <person name="Chang Q."/>
            <person name="Ding S."/>
            <person name="Wang X."/>
            <person name="Zhu J."/>
            <person name="Ruan X."/>
            <person name="Zhao L."/>
            <person name="Wei J."/>
            <person name="Que T."/>
            <person name="Du C."/>
            <person name="Cheng J."/>
            <person name="Dai P."/>
            <person name="Han X."/>
            <person name="Huang E."/>
            <person name="Gao Y."/>
            <person name="Liu J."/>
            <person name="Shao H."/>
            <person name="Ye R."/>
            <person name="Li L."/>
            <person name="Wei W."/>
            <person name="Wang X."/>
            <person name="Wang C."/>
            <person name="Huo Q."/>
            <person name="Li W."/>
            <person name="Guo W."/>
            <person name="Chen H."/>
            <person name="Chen S."/>
            <person name="Zhou L."/>
            <person name="Zhou L."/>
            <person name="Ni X."/>
            <person name="Tian J."/>
            <person name="Zhou Y."/>
            <person name="Sheng Y."/>
            <person name="Liu T."/>
            <person name="Pan Y."/>
            <person name="Xia L."/>
            <person name="Li J."/>
            <person name="Zhao F."/>
            <person name="Cao W."/>
        </authorList>
    </citation>
    <scope>NUCLEOTIDE SEQUENCE</scope>
    <source>
        <strain evidence="3">Rsan-2018</strain>
        <tissue evidence="3">Larvae</tissue>
    </source>
</reference>
<sequence length="226" mass="25114">MTYVQDDKRGSSAVVPRRQSEKEEGDSDFDADTDVDANDEDYDTEEEIQKVMQRQQKQETEASKHVGSDADPFVGDASGLDDASAIPLDLPDLPAFFTGKTFLLYGDFPADERRALTRYIVGHDGDLKEDLDDTVKFVITKSEWNDNFDETGGEKYVLRVIGAVLASGNIPRRRCPWQAAESVRRNIRLAVLELDGVGVVAQVEGPPLDPGCRCGWNWLTWVENAG</sequence>
<proteinExistence type="predicted"/>
<dbReference type="Gene3D" id="3.40.50.10190">
    <property type="entry name" value="BRCT domain"/>
    <property type="match status" value="1"/>
</dbReference>
<feature type="domain" description="BRCT" evidence="2">
    <location>
        <begin position="96"/>
        <end position="150"/>
    </location>
</feature>
<comment type="caution">
    <text evidence="3">The sequence shown here is derived from an EMBL/GenBank/DDBJ whole genome shotgun (WGS) entry which is preliminary data.</text>
</comment>
<dbReference type="InterPro" id="IPR001357">
    <property type="entry name" value="BRCT_dom"/>
</dbReference>
<dbReference type="Proteomes" id="UP000821837">
    <property type="component" value="Chromosome 5"/>
</dbReference>
<dbReference type="SUPFAM" id="SSF52113">
    <property type="entry name" value="BRCT domain"/>
    <property type="match status" value="1"/>
</dbReference>
<evidence type="ECO:0000259" key="2">
    <source>
        <dbReference type="Pfam" id="PF00533"/>
    </source>
</evidence>
<dbReference type="EMBL" id="JABSTV010001251">
    <property type="protein sequence ID" value="KAH7952028.1"/>
    <property type="molecule type" value="Genomic_DNA"/>
</dbReference>
<dbReference type="AlphaFoldDB" id="A0A9D4SV67"/>
<name>A0A9D4SV67_RHISA</name>
<accession>A0A9D4SV67</accession>
<feature type="region of interest" description="Disordered" evidence="1">
    <location>
        <begin position="1"/>
        <end position="76"/>
    </location>
</feature>
<evidence type="ECO:0000256" key="1">
    <source>
        <dbReference type="SAM" id="MobiDB-lite"/>
    </source>
</evidence>
<dbReference type="VEuPathDB" id="VectorBase:RSAN_035657"/>
<reference evidence="3" key="1">
    <citation type="journal article" date="2020" name="Cell">
        <title>Large-Scale Comparative Analyses of Tick Genomes Elucidate Their Genetic Diversity and Vector Capacities.</title>
        <authorList>
            <consortium name="Tick Genome and Microbiome Consortium (TIGMIC)"/>
            <person name="Jia N."/>
            <person name="Wang J."/>
            <person name="Shi W."/>
            <person name="Du L."/>
            <person name="Sun Y."/>
            <person name="Zhan W."/>
            <person name="Jiang J.F."/>
            <person name="Wang Q."/>
            <person name="Zhang B."/>
            <person name="Ji P."/>
            <person name="Bell-Sakyi L."/>
            <person name="Cui X.M."/>
            <person name="Yuan T.T."/>
            <person name="Jiang B.G."/>
            <person name="Yang W.F."/>
            <person name="Lam T.T."/>
            <person name="Chang Q.C."/>
            <person name="Ding S.J."/>
            <person name="Wang X.J."/>
            <person name="Zhu J.G."/>
            <person name="Ruan X.D."/>
            <person name="Zhao L."/>
            <person name="Wei J.T."/>
            <person name="Ye R.Z."/>
            <person name="Que T.C."/>
            <person name="Du C.H."/>
            <person name="Zhou Y.H."/>
            <person name="Cheng J.X."/>
            <person name="Dai P.F."/>
            <person name="Guo W.B."/>
            <person name="Han X.H."/>
            <person name="Huang E.J."/>
            <person name="Li L.F."/>
            <person name="Wei W."/>
            <person name="Gao Y.C."/>
            <person name="Liu J.Z."/>
            <person name="Shao H.Z."/>
            <person name="Wang X."/>
            <person name="Wang C.C."/>
            <person name="Yang T.C."/>
            <person name="Huo Q.B."/>
            <person name="Li W."/>
            <person name="Chen H.Y."/>
            <person name="Chen S.E."/>
            <person name="Zhou L.G."/>
            <person name="Ni X.B."/>
            <person name="Tian J.H."/>
            <person name="Sheng Y."/>
            <person name="Liu T."/>
            <person name="Pan Y.S."/>
            <person name="Xia L.Y."/>
            <person name="Li J."/>
            <person name="Zhao F."/>
            <person name="Cao W.C."/>
        </authorList>
    </citation>
    <scope>NUCLEOTIDE SEQUENCE</scope>
    <source>
        <strain evidence="3">Rsan-2018</strain>
    </source>
</reference>
<gene>
    <name evidence="3" type="ORF">HPB52_017052</name>
</gene>
<dbReference type="Pfam" id="PF00533">
    <property type="entry name" value="BRCT"/>
    <property type="match status" value="1"/>
</dbReference>
<evidence type="ECO:0000313" key="4">
    <source>
        <dbReference type="Proteomes" id="UP000821837"/>
    </source>
</evidence>
<keyword evidence="4" id="KW-1185">Reference proteome</keyword>
<dbReference type="InterPro" id="IPR036420">
    <property type="entry name" value="BRCT_dom_sf"/>
</dbReference>
<organism evidence="3 4">
    <name type="scientific">Rhipicephalus sanguineus</name>
    <name type="common">Brown dog tick</name>
    <name type="synonym">Ixodes sanguineus</name>
    <dbReference type="NCBI Taxonomy" id="34632"/>
    <lineage>
        <taxon>Eukaryota</taxon>
        <taxon>Metazoa</taxon>
        <taxon>Ecdysozoa</taxon>
        <taxon>Arthropoda</taxon>
        <taxon>Chelicerata</taxon>
        <taxon>Arachnida</taxon>
        <taxon>Acari</taxon>
        <taxon>Parasitiformes</taxon>
        <taxon>Ixodida</taxon>
        <taxon>Ixodoidea</taxon>
        <taxon>Ixodidae</taxon>
        <taxon>Rhipicephalinae</taxon>
        <taxon>Rhipicephalus</taxon>
        <taxon>Rhipicephalus</taxon>
    </lineage>
</organism>